<sequence>VKTLFVLSHSDFIGTFESVMQELAARGHEVRIGVATKKQPPTLPERLSEDSAIQAMACPPRRRDEWGLAARLLRSLRDFSFYLDPRYSAASQLRQRAQRLLARVASDGRTTHIVSACPMCGARLSGDEWGRFLSELGDAERSNLWQLLEKMETVLPVDPAIGVFLEGERPEVLVVAPLVRLESNLVDFVKAAQSVGIPVVAPVGSWDDLMIDGALHVIPDRLLVWNESQRGAARALHGVPDERIVVTGAPRFDHFVDRSVSTDRNRYCESLELLPGRPLCVFLGSSLLMAPREPAFVDRWVQAVRASTDEAVRRCNIVIRPHPQRRDEYEARQNDWGPHVALDRSDDPQRLFDCLTHAAIAVGINTGAMLEAALVGTPVYSLLVPGCAGGQQDTVHFHRLLRSLGGFVELSHTLQGHLKLLGSALETSAIGDRAGAESFVWAPGEAGRATTLTVNAIENAGRGAASRGLLSWVRASRPVLSGVGAAQRMFDRDVDIPVAGSIPLESGCKTSDSLGNSEVTEQVAGAVPDAFLASLEGTDLSTLANDGTISEFWKHQIANARARAESNTGSAELRVADVVAELGYTFRPLADGLEVDEDPSLRRALEAWKGIKPMVRRSGSKVPGLSLDEWEHVSALAWLEQEELLDDYLAFIRPFRIKSSMTAIRHYYRARVLEQLCGEHLGRRNLHVLEVGAGAGNLATFLLSTGFARSYVIVDLPEMLMNASLNISRYWPDAVVHADAPPGNPEPGHVYLVRTADISALVSEQFDVAVNFNSFMEMDRAARDLYISEMYRTAKNGAILYNVNRRQAKLPQSDGSLFDNNPLLYPYVTHDHVLFWEDDPFETAVRAWFGKRPSVAIARAEVVRKR</sequence>
<dbReference type="InterPro" id="IPR030807">
    <property type="entry name" value="Methyltran_NanM"/>
</dbReference>
<proteinExistence type="predicted"/>
<evidence type="ECO:0000313" key="1">
    <source>
        <dbReference type="EMBL" id="SVA12039.1"/>
    </source>
</evidence>
<feature type="non-terminal residue" evidence="1">
    <location>
        <position position="1"/>
    </location>
</feature>
<dbReference type="NCBIfam" id="TIGR04371">
    <property type="entry name" value="methyltran_NanM"/>
    <property type="match status" value="1"/>
</dbReference>
<reference evidence="1" key="1">
    <citation type="submission" date="2018-05" db="EMBL/GenBank/DDBJ databases">
        <authorList>
            <person name="Lanie J.A."/>
            <person name="Ng W.-L."/>
            <person name="Kazmierczak K.M."/>
            <person name="Andrzejewski T.M."/>
            <person name="Davidsen T.M."/>
            <person name="Wayne K.J."/>
            <person name="Tettelin H."/>
            <person name="Glass J.I."/>
            <person name="Rusch D."/>
            <person name="Podicherti R."/>
            <person name="Tsui H.-C.T."/>
            <person name="Winkler M.E."/>
        </authorList>
    </citation>
    <scope>NUCLEOTIDE SEQUENCE</scope>
</reference>
<dbReference type="CDD" id="cd02440">
    <property type="entry name" value="AdoMet_MTases"/>
    <property type="match status" value="1"/>
</dbReference>
<dbReference type="InterPro" id="IPR029063">
    <property type="entry name" value="SAM-dependent_MTases_sf"/>
</dbReference>
<dbReference type="EMBL" id="UINC01004130">
    <property type="protein sequence ID" value="SVA12039.1"/>
    <property type="molecule type" value="Genomic_DNA"/>
</dbReference>
<protein>
    <submittedName>
        <fullName evidence="1">Uncharacterized protein</fullName>
    </submittedName>
</protein>
<dbReference type="Gene3D" id="3.40.50.150">
    <property type="entry name" value="Vaccinia Virus protein VP39"/>
    <property type="match status" value="1"/>
</dbReference>
<name>A0A381T8G5_9ZZZZ</name>
<dbReference type="AlphaFoldDB" id="A0A381T8G5"/>
<dbReference type="SUPFAM" id="SSF53335">
    <property type="entry name" value="S-adenosyl-L-methionine-dependent methyltransferases"/>
    <property type="match status" value="1"/>
</dbReference>
<accession>A0A381T8G5</accession>
<organism evidence="1">
    <name type="scientific">marine metagenome</name>
    <dbReference type="NCBI Taxonomy" id="408172"/>
    <lineage>
        <taxon>unclassified sequences</taxon>
        <taxon>metagenomes</taxon>
        <taxon>ecological metagenomes</taxon>
    </lineage>
</organism>
<dbReference type="SUPFAM" id="SSF53756">
    <property type="entry name" value="UDP-Glycosyltransferase/glycogen phosphorylase"/>
    <property type="match status" value="1"/>
</dbReference>
<gene>
    <name evidence="1" type="ORF">METZ01_LOCUS64893</name>
</gene>